<keyword evidence="5" id="KW-1185">Reference proteome</keyword>
<dbReference type="PANTHER" id="PTHR10566:SF113">
    <property type="entry name" value="PROTEIN ACTIVITY OF BC1 COMPLEX KINASE 7, CHLOROPLASTIC"/>
    <property type="match status" value="1"/>
</dbReference>
<dbReference type="InterPro" id="IPR050154">
    <property type="entry name" value="UbiB_kinase"/>
</dbReference>
<keyword evidence="2" id="KW-0472">Membrane</keyword>
<dbReference type="InterPro" id="IPR000719">
    <property type="entry name" value="Prot_kinase_dom"/>
</dbReference>
<keyword evidence="2" id="KW-1133">Transmembrane helix</keyword>
<gene>
    <name evidence="4" type="ordered locus">Bcav_1668</name>
</gene>
<reference evidence="4 5" key="1">
    <citation type="journal article" date="2009" name="Stand. Genomic Sci.">
        <title>Complete genome sequence of Beutenbergia cavernae type strain (HKI 0122).</title>
        <authorList>
            <person name="Land M."/>
            <person name="Pukall R."/>
            <person name="Abt B."/>
            <person name="Goker M."/>
            <person name="Rohde M."/>
            <person name="Glavina Del Rio T."/>
            <person name="Tice H."/>
            <person name="Copeland A."/>
            <person name="Cheng J.F."/>
            <person name="Lucas S."/>
            <person name="Chen F."/>
            <person name="Nolan M."/>
            <person name="Bruce D."/>
            <person name="Goodwin L."/>
            <person name="Pitluck S."/>
            <person name="Ivanova N."/>
            <person name="Mavromatis K."/>
            <person name="Ovchinnikova G."/>
            <person name="Pati A."/>
            <person name="Chen A."/>
            <person name="Palaniappan K."/>
            <person name="Hauser L."/>
            <person name="Chang Y.J."/>
            <person name="Jefferies C.C."/>
            <person name="Saunders E."/>
            <person name="Brettin T."/>
            <person name="Detter J.C."/>
            <person name="Han C."/>
            <person name="Chain P."/>
            <person name="Bristow J."/>
            <person name="Eisen J.A."/>
            <person name="Markowitz V."/>
            <person name="Hugenholtz P."/>
            <person name="Kyrpides N.C."/>
            <person name="Klenk H.P."/>
            <person name="Lapidus A."/>
        </authorList>
    </citation>
    <scope>NUCLEOTIDE SEQUENCE [LARGE SCALE GENOMIC DNA]</scope>
    <source>
        <strain evidence="5">ATCC BAA-8 / DSM 12333 / NBRC 16432</strain>
    </source>
</reference>
<keyword evidence="2" id="KW-0812">Transmembrane</keyword>
<comment type="similarity">
    <text evidence="1">Belongs to the protein kinase superfamily. ADCK protein kinase family.</text>
</comment>
<dbReference type="PANTHER" id="PTHR10566">
    <property type="entry name" value="CHAPERONE-ACTIVITY OF BC1 COMPLEX CABC1 -RELATED"/>
    <property type="match status" value="1"/>
</dbReference>
<dbReference type="Gene3D" id="1.10.510.10">
    <property type="entry name" value="Transferase(Phosphotransferase) domain 1"/>
    <property type="match status" value="1"/>
</dbReference>
<feature type="transmembrane region" description="Helical" evidence="2">
    <location>
        <begin position="36"/>
        <end position="53"/>
    </location>
</feature>
<feature type="transmembrane region" description="Helical" evidence="2">
    <location>
        <begin position="629"/>
        <end position="650"/>
    </location>
</feature>
<dbReference type="SUPFAM" id="SSF56112">
    <property type="entry name" value="Protein kinase-like (PK-like)"/>
    <property type="match status" value="1"/>
</dbReference>
<dbReference type="RefSeq" id="WP_015882164.1">
    <property type="nucleotide sequence ID" value="NC_012669.1"/>
</dbReference>
<dbReference type="Proteomes" id="UP000007962">
    <property type="component" value="Chromosome"/>
</dbReference>
<feature type="transmembrane region" description="Helical" evidence="2">
    <location>
        <begin position="6"/>
        <end position="24"/>
    </location>
</feature>
<dbReference type="AlphaFoldDB" id="C5C411"/>
<feature type="domain" description="Protein kinase" evidence="3">
    <location>
        <begin position="222"/>
        <end position="600"/>
    </location>
</feature>
<dbReference type="eggNOG" id="COG0661">
    <property type="taxonomic scope" value="Bacteria"/>
</dbReference>
<dbReference type="GO" id="GO:0004672">
    <property type="term" value="F:protein kinase activity"/>
    <property type="evidence" value="ECO:0007669"/>
    <property type="project" value="InterPro"/>
</dbReference>
<accession>C5C411</accession>
<dbReference type="InterPro" id="IPR004147">
    <property type="entry name" value="ABC1_dom"/>
</dbReference>
<dbReference type="HOGENOM" id="CLU_006533_0_2_11"/>
<feature type="transmembrane region" description="Helical" evidence="2">
    <location>
        <begin position="73"/>
        <end position="99"/>
    </location>
</feature>
<feature type="transmembrane region" description="Helical" evidence="2">
    <location>
        <begin position="594"/>
        <end position="617"/>
    </location>
</feature>
<evidence type="ECO:0000259" key="3">
    <source>
        <dbReference type="PROSITE" id="PS50011"/>
    </source>
</evidence>
<dbReference type="PROSITE" id="PS50011">
    <property type="entry name" value="PROTEIN_KINASE_DOM"/>
    <property type="match status" value="1"/>
</dbReference>
<dbReference type="EMBL" id="CP001618">
    <property type="protein sequence ID" value="ACQ79924.1"/>
    <property type="molecule type" value="Genomic_DNA"/>
</dbReference>
<dbReference type="Pfam" id="PF03109">
    <property type="entry name" value="ABC1"/>
    <property type="match status" value="1"/>
</dbReference>
<protein>
    <submittedName>
        <fullName evidence="4">ABC-1 domain protein</fullName>
    </submittedName>
</protein>
<dbReference type="STRING" id="471853.Bcav_1668"/>
<dbReference type="KEGG" id="bcv:Bcav_1668"/>
<organism evidence="4 5">
    <name type="scientific">Beutenbergia cavernae (strain ATCC BAA-8 / DSM 12333 / CCUG 43141 / JCM 11478 / NBRC 16432 / NCIMB 13614 / HKI 0122)</name>
    <dbReference type="NCBI Taxonomy" id="471853"/>
    <lineage>
        <taxon>Bacteria</taxon>
        <taxon>Bacillati</taxon>
        <taxon>Actinomycetota</taxon>
        <taxon>Actinomycetes</taxon>
        <taxon>Micrococcales</taxon>
        <taxon>Beutenbergiaceae</taxon>
        <taxon>Beutenbergia</taxon>
    </lineage>
</organism>
<dbReference type="InterPro" id="IPR011009">
    <property type="entry name" value="Kinase-like_dom_sf"/>
</dbReference>
<dbReference type="CDD" id="cd05121">
    <property type="entry name" value="ABC1_ADCK3-like"/>
    <property type="match status" value="1"/>
</dbReference>
<name>C5C411_BEUC1</name>
<evidence type="ECO:0000313" key="4">
    <source>
        <dbReference type="EMBL" id="ACQ79924.1"/>
    </source>
</evidence>
<evidence type="ECO:0000256" key="2">
    <source>
        <dbReference type="SAM" id="Phobius"/>
    </source>
</evidence>
<proteinExistence type="inferred from homology"/>
<dbReference type="GO" id="GO:0005524">
    <property type="term" value="F:ATP binding"/>
    <property type="evidence" value="ECO:0007669"/>
    <property type="project" value="InterPro"/>
</dbReference>
<evidence type="ECO:0000313" key="5">
    <source>
        <dbReference type="Proteomes" id="UP000007962"/>
    </source>
</evidence>
<sequence length="657" mass="70040">MTFVVSVLGVLIAVVLAVVAALMVRRLLGVPVGWPRSVLVGLAMISLGAWFVSEVMLRSGMSLTSAEENPLGAMLVGGLAFAWVFVLGVLALVILEVFVPTGSLPHPLAAFRGWRSRRRRTRRYLQVSAIAARHGLGAVAGAPFRGAADETHGKALRDTLAASGVTFVKVGQLMSTRPDVVPEDIVRELSTLQTQAPALPWEQLEPALATALGSDPSDVLAHVDAEPLAAASVAQVHAGTLRTGEEVVLKIQRPEARAQVTADLDILDRFAARLDRSAAWARSIGVRDLADGFAASLREELDYRVEAENMRVVAGGAGQGSGRVVVPRVFGEHSGERLLVMERLHGVPLGSASRELARLDDETRRRLATDLVREVMRQVLVVGVFHADLHPGNVILLDDGRLGLLDFGSVGRLDPASRDSIALLFAAFARQDGVGATDALIDLLERPEHLDDRQVEREVGQVVMFATSGAATAGSSGVFAQLLRVVQRAQLGVPPQVAAAFRAFAALEGTLALIDPELPLVATATSVGRDLMGARFDPASLRTTLETQLAAYLPLVQRLPRRIDRLTDDLTTGRFTANVRVLADPRDRRYVTSLVQHVVVAVLAGAATLGAIVLLVADTGPFLVAGVRLYTYLGYGLLLGGFVLALRALAGVVRREA</sequence>
<evidence type="ECO:0000256" key="1">
    <source>
        <dbReference type="ARBA" id="ARBA00009670"/>
    </source>
</evidence>